<dbReference type="AlphaFoldDB" id="A0A8C2MBC3"/>
<evidence type="ECO:0000313" key="2">
    <source>
        <dbReference type="Proteomes" id="UP000694386"/>
    </source>
</evidence>
<reference evidence="1" key="1">
    <citation type="submission" date="2025-08" db="UniProtKB">
        <authorList>
            <consortium name="Ensembl"/>
        </authorList>
    </citation>
    <scope>IDENTIFICATION</scope>
</reference>
<evidence type="ECO:0000313" key="1">
    <source>
        <dbReference type="Ensembl" id="ENSCGRP00001015453.1"/>
    </source>
</evidence>
<proteinExistence type="predicted"/>
<dbReference type="Proteomes" id="UP000694386">
    <property type="component" value="Unplaced"/>
</dbReference>
<accession>A0A8C2MBC3</accession>
<reference evidence="1" key="2">
    <citation type="submission" date="2025-09" db="UniProtKB">
        <authorList>
            <consortium name="Ensembl"/>
        </authorList>
    </citation>
    <scope>IDENTIFICATION</scope>
</reference>
<dbReference type="Ensembl" id="ENSCGRT00001019695.1">
    <property type="protein sequence ID" value="ENSCGRP00001015453.1"/>
    <property type="gene ID" value="ENSCGRG00001016056.1"/>
</dbReference>
<organism evidence="1 2">
    <name type="scientific">Cricetulus griseus</name>
    <name type="common">Chinese hamster</name>
    <name type="synonym">Cricetulus barabensis griseus</name>
    <dbReference type="NCBI Taxonomy" id="10029"/>
    <lineage>
        <taxon>Eukaryota</taxon>
        <taxon>Metazoa</taxon>
        <taxon>Chordata</taxon>
        <taxon>Craniata</taxon>
        <taxon>Vertebrata</taxon>
        <taxon>Euteleostomi</taxon>
        <taxon>Mammalia</taxon>
        <taxon>Eutheria</taxon>
        <taxon>Euarchontoglires</taxon>
        <taxon>Glires</taxon>
        <taxon>Rodentia</taxon>
        <taxon>Myomorpha</taxon>
        <taxon>Muroidea</taxon>
        <taxon>Cricetidae</taxon>
        <taxon>Cricetinae</taxon>
        <taxon>Cricetulus</taxon>
    </lineage>
</organism>
<protein>
    <submittedName>
        <fullName evidence="1">Predicted gene 5142</fullName>
    </submittedName>
</protein>
<name>A0A8C2MBC3_CRIGR</name>
<sequence>MRRKHPRTLGSLRNPLPLQTSPLCIFPSGVHLFPSQPSSLHPALRVNPLSVFCPTSFPPLKNTSYFPTLMMAMPSSSCVTKLSTKRPAIFQPSPSSSTLIATSPIRSLLERSWLPSATL</sequence>